<feature type="repeat" description="PPR" evidence="3">
    <location>
        <begin position="438"/>
        <end position="472"/>
    </location>
</feature>
<dbReference type="NCBIfam" id="TIGR00756">
    <property type="entry name" value="PPR"/>
    <property type="match status" value="13"/>
</dbReference>
<dbReference type="InterPro" id="IPR011990">
    <property type="entry name" value="TPR-like_helical_dom_sf"/>
</dbReference>
<evidence type="ECO:0000313" key="4">
    <source>
        <dbReference type="EMBL" id="KAK1397243.1"/>
    </source>
</evidence>
<feature type="repeat" description="PPR" evidence="3">
    <location>
        <begin position="264"/>
        <end position="298"/>
    </location>
</feature>
<name>A0AAD8J650_9APIA</name>
<keyword evidence="2" id="KW-0677">Repeat</keyword>
<dbReference type="Pfam" id="PF13041">
    <property type="entry name" value="PPR_2"/>
    <property type="match status" value="4"/>
</dbReference>
<dbReference type="SUPFAM" id="SSF48452">
    <property type="entry name" value="TPR-like"/>
    <property type="match status" value="1"/>
</dbReference>
<comment type="caution">
    <text evidence="4">The sequence shown here is derived from an EMBL/GenBank/DDBJ whole genome shotgun (WGS) entry which is preliminary data.</text>
</comment>
<dbReference type="PANTHER" id="PTHR47447">
    <property type="entry name" value="OS03G0856100 PROTEIN"/>
    <property type="match status" value="1"/>
</dbReference>
<sequence>MKRLFKLPSLCLSSNKNLVLFQVSKSQHLCHSTHSTKTQETRKEKEGNDLSSLFNEINDIVGAGTVNLTKNEPGFGLFDVNTRVEKIDAKEESCTTDVCENASESVVGIENVEVSVDARIGNLSENEVSLLVEKVTEIIMGKNDVVLMEERLGKEGLMFDEEIVERVLKRCSRVPRLAFRFFNWVKLRNGFYHTTETYNTMMNIAGGSKEFGVVEELVEEMGKNSCEMDIRTWTILITHYGKAKMVGKALLMYEKMRVSGIEPDLVAYKLLLRALCNAGKADIAMEFYKEMTRKEMEADFGLFKLLLKCVAQTGDRVDVDLVKDDMVRVCQIPESHASTIVLKGFCMSGKIREALEYIRELKNRDVELDAEIFEILLQGLFTADRITDALEIVDIMKKKNLFTERIHGIIIHAYLRRNDVSKALEIFQSMKNSGYLPTIKTYTNLMQHLFSLNDFQKASELYTEMLERGLELDCLAVMSMVAGLVRQKRISEAWNIFKSMEEKGMMVTPKLYIMYIKELGKAAMTDEIIKVLNEMKTKKVFIGDNTYKGILTYLEKRREIDKVEEVKQLQIGSTFYVEEGVENIMGFSSRMQLSDAINSSQIERNTLVSQVLEPPPSSCSDHSLQEVCLILSSSNDWSLKQEGLEKFTIQFKPELVVDILRNCSLHSGAALQFFSWVEKQPGYNHTTETYNMAIKISGRAKDFRHMRFLANEMRRKGCLITQDTWTIMIMQYGRIGLTDIALRNFKEMKASGFSPTGSTYKSLIISLCGAKGRKVDDAILIFKEMLRAGHVPDKELIEIYLCCICEAGRLQDARKCVKSLCKLGFTVPLAFSFYFRALSRAGRVEEALTILDEVGREHQTLYQYTYGSLVHGLLRKGRLEDALSKIESMKQIGIHPTVHVYTSLIVYFFREEQIEKALEMVQKMKDEGCEPTVVTYSALIRGYMTAGKVVEAWSVFRRMKLKGPPPDFHTYSMFITCLCKVGKSEEALQLISEMVASGIFPSTVNFRTVSFGLNREGKQDLARSVLHMKSNVTSRRKFVT</sequence>
<gene>
    <name evidence="4" type="ORF">POM88_007106</name>
</gene>
<proteinExistence type="inferred from homology"/>
<feature type="repeat" description="PPR" evidence="3">
    <location>
        <begin position="897"/>
        <end position="931"/>
    </location>
</feature>
<accession>A0AAD8J650</accession>
<dbReference type="Pfam" id="PF13812">
    <property type="entry name" value="PPR_3"/>
    <property type="match status" value="1"/>
</dbReference>
<evidence type="ECO:0000313" key="5">
    <source>
        <dbReference type="Proteomes" id="UP001237642"/>
    </source>
</evidence>
<feature type="repeat" description="PPR" evidence="3">
    <location>
        <begin position="473"/>
        <end position="507"/>
    </location>
</feature>
<feature type="repeat" description="PPR" evidence="3">
    <location>
        <begin position="756"/>
        <end position="792"/>
    </location>
</feature>
<dbReference type="EMBL" id="JAUIZM010000002">
    <property type="protein sequence ID" value="KAK1397243.1"/>
    <property type="molecule type" value="Genomic_DNA"/>
</dbReference>
<feature type="repeat" description="PPR" evidence="3">
    <location>
        <begin position="403"/>
        <end position="437"/>
    </location>
</feature>
<feature type="repeat" description="PPR" evidence="3">
    <location>
        <begin position="862"/>
        <end position="896"/>
    </location>
</feature>
<reference evidence="4" key="2">
    <citation type="submission" date="2023-05" db="EMBL/GenBank/DDBJ databases">
        <authorList>
            <person name="Schelkunov M.I."/>
        </authorList>
    </citation>
    <scope>NUCLEOTIDE SEQUENCE</scope>
    <source>
        <strain evidence="4">Hsosn_3</strain>
        <tissue evidence="4">Leaf</tissue>
    </source>
</reference>
<feature type="repeat" description="PPR" evidence="3">
    <location>
        <begin position="334"/>
        <end position="368"/>
    </location>
</feature>
<keyword evidence="5" id="KW-1185">Reference proteome</keyword>
<evidence type="ECO:0000256" key="1">
    <source>
        <dbReference type="ARBA" id="ARBA00007626"/>
    </source>
</evidence>
<dbReference type="PANTHER" id="PTHR47447:SF28">
    <property type="entry name" value="PENTACOTRIPEPTIDE-REPEAT REGION OF PRORP DOMAIN-CONTAINING PROTEIN"/>
    <property type="match status" value="1"/>
</dbReference>
<dbReference type="Pfam" id="PF01535">
    <property type="entry name" value="PPR"/>
    <property type="match status" value="2"/>
</dbReference>
<evidence type="ECO:0000256" key="2">
    <source>
        <dbReference type="ARBA" id="ARBA00022737"/>
    </source>
</evidence>
<feature type="repeat" description="PPR" evidence="3">
    <location>
        <begin position="229"/>
        <end position="263"/>
    </location>
</feature>
<dbReference type="PROSITE" id="PS51375">
    <property type="entry name" value="PPR"/>
    <property type="match status" value="12"/>
</dbReference>
<dbReference type="AlphaFoldDB" id="A0AAD8J650"/>
<evidence type="ECO:0000256" key="3">
    <source>
        <dbReference type="PROSITE-ProRule" id="PRU00708"/>
    </source>
</evidence>
<protein>
    <submittedName>
        <fullName evidence="4">Pentatricopeptide repeat-containing protein, mitochondrial</fullName>
    </submittedName>
</protein>
<feature type="repeat" description="PPR" evidence="3">
    <location>
        <begin position="967"/>
        <end position="1001"/>
    </location>
</feature>
<feature type="repeat" description="PPR" evidence="3">
    <location>
        <begin position="721"/>
        <end position="755"/>
    </location>
</feature>
<dbReference type="Proteomes" id="UP001237642">
    <property type="component" value="Unassembled WGS sequence"/>
</dbReference>
<feature type="repeat" description="PPR" evidence="3">
    <location>
        <begin position="932"/>
        <end position="966"/>
    </location>
</feature>
<dbReference type="Gene3D" id="1.25.40.10">
    <property type="entry name" value="Tetratricopeptide repeat domain"/>
    <property type="match status" value="8"/>
</dbReference>
<reference evidence="4" key="1">
    <citation type="submission" date="2023-02" db="EMBL/GenBank/DDBJ databases">
        <title>Genome of toxic invasive species Heracleum sosnowskyi carries increased number of genes despite the absence of recent whole-genome duplications.</title>
        <authorList>
            <person name="Schelkunov M."/>
            <person name="Shtratnikova V."/>
            <person name="Makarenko M."/>
            <person name="Klepikova A."/>
            <person name="Omelchenko D."/>
            <person name="Novikova G."/>
            <person name="Obukhova E."/>
            <person name="Bogdanov V."/>
            <person name="Penin A."/>
            <person name="Logacheva M."/>
        </authorList>
    </citation>
    <scope>NUCLEOTIDE SEQUENCE</scope>
    <source>
        <strain evidence="4">Hsosn_3</strain>
        <tissue evidence="4">Leaf</tissue>
    </source>
</reference>
<organism evidence="4 5">
    <name type="scientific">Heracleum sosnowskyi</name>
    <dbReference type="NCBI Taxonomy" id="360622"/>
    <lineage>
        <taxon>Eukaryota</taxon>
        <taxon>Viridiplantae</taxon>
        <taxon>Streptophyta</taxon>
        <taxon>Embryophyta</taxon>
        <taxon>Tracheophyta</taxon>
        <taxon>Spermatophyta</taxon>
        <taxon>Magnoliopsida</taxon>
        <taxon>eudicotyledons</taxon>
        <taxon>Gunneridae</taxon>
        <taxon>Pentapetalae</taxon>
        <taxon>asterids</taxon>
        <taxon>campanulids</taxon>
        <taxon>Apiales</taxon>
        <taxon>Apiaceae</taxon>
        <taxon>Apioideae</taxon>
        <taxon>apioid superclade</taxon>
        <taxon>Tordylieae</taxon>
        <taxon>Tordyliinae</taxon>
        <taxon>Heracleum</taxon>
    </lineage>
</organism>
<dbReference type="InterPro" id="IPR002885">
    <property type="entry name" value="PPR_rpt"/>
</dbReference>
<comment type="similarity">
    <text evidence="1">Belongs to the PPR family. P subfamily.</text>
</comment>